<feature type="domain" description="Glycosyltransferase 2-like" evidence="1">
    <location>
        <begin position="11"/>
        <end position="139"/>
    </location>
</feature>
<dbReference type="Pfam" id="PF00535">
    <property type="entry name" value="Glycos_transf_2"/>
    <property type="match status" value="1"/>
</dbReference>
<reference evidence="2" key="2">
    <citation type="submission" date="2021-04" db="EMBL/GenBank/DDBJ databases">
        <authorList>
            <person name="Gilroy R."/>
        </authorList>
    </citation>
    <scope>NUCLEOTIDE SEQUENCE</scope>
    <source>
        <strain evidence="2">8470</strain>
    </source>
</reference>
<evidence type="ECO:0000313" key="3">
    <source>
        <dbReference type="Proteomes" id="UP000784286"/>
    </source>
</evidence>
<evidence type="ECO:0000259" key="1">
    <source>
        <dbReference type="Pfam" id="PF00535"/>
    </source>
</evidence>
<gene>
    <name evidence="2" type="ORF">H9928_03090</name>
</gene>
<dbReference type="Proteomes" id="UP000784286">
    <property type="component" value="Unassembled WGS sequence"/>
</dbReference>
<protein>
    <submittedName>
        <fullName evidence="2">Glycosyltransferase</fullName>
        <ecNumber evidence="2">2.4.-.-</ecNumber>
    </submittedName>
</protein>
<keyword evidence="2" id="KW-0328">Glycosyltransferase</keyword>
<evidence type="ECO:0000313" key="2">
    <source>
        <dbReference type="EMBL" id="MBU3855538.1"/>
    </source>
</evidence>
<dbReference type="SUPFAM" id="SSF53448">
    <property type="entry name" value="Nucleotide-diphospho-sugar transferases"/>
    <property type="match status" value="1"/>
</dbReference>
<dbReference type="EC" id="2.4.-.-" evidence="2"/>
<sequence>MKAMETDKILTVVIPTYNMEKYLRYCLDSLCCGSYLNALEILVINDGSKDSSSAIAHEYERKYPIAFRVIDKENGNYGSCVNRGLSEAKGKYIKILDADDSFDTPNLERFVKFLQQTDADLVLSDFAVVDSDRRTRKIIKYSLGEGSIFPIEEACTTHAFKNMQMHAVTYRRKNLLEFGYEQTEGISYTDQQWIFMPMLTVKTVACFEGCIYKYLVGRTGQTVNPEVKLKSISHTLHCGLDMAVQYERYKASFEGQKIQEYLDARIVPFIKDVYVFSLTHYDDKTRSLLASFDNELQRKAPYIYKLIGSKEVSSFHGFEYINYWRTHKNTNKTIVRLLSKAYAALLNARQKERMKDEMYLPVSF</sequence>
<dbReference type="InterPro" id="IPR001173">
    <property type="entry name" value="Glyco_trans_2-like"/>
</dbReference>
<reference evidence="2" key="1">
    <citation type="journal article" date="2021" name="PeerJ">
        <title>Extensive microbial diversity within the chicken gut microbiome revealed by metagenomics and culture.</title>
        <authorList>
            <person name="Gilroy R."/>
            <person name="Ravi A."/>
            <person name="Getino M."/>
            <person name="Pursley I."/>
            <person name="Horton D.L."/>
            <person name="Alikhan N.F."/>
            <person name="Baker D."/>
            <person name="Gharbi K."/>
            <person name="Hall N."/>
            <person name="Watson M."/>
            <person name="Adriaenssens E.M."/>
            <person name="Foster-Nyarko E."/>
            <person name="Jarju S."/>
            <person name="Secka A."/>
            <person name="Antonio M."/>
            <person name="Oren A."/>
            <person name="Chaudhuri R.R."/>
            <person name="La Ragione R."/>
            <person name="Hildebrand F."/>
            <person name="Pallen M.J."/>
        </authorList>
    </citation>
    <scope>NUCLEOTIDE SEQUENCE</scope>
    <source>
        <strain evidence="2">8470</strain>
    </source>
</reference>
<dbReference type="GO" id="GO:0016758">
    <property type="term" value="F:hexosyltransferase activity"/>
    <property type="evidence" value="ECO:0007669"/>
    <property type="project" value="UniProtKB-ARBA"/>
</dbReference>
<dbReference type="EMBL" id="JAHLFJ010000030">
    <property type="protein sequence ID" value="MBU3855538.1"/>
    <property type="molecule type" value="Genomic_DNA"/>
</dbReference>
<organism evidence="2 3">
    <name type="scientific">Candidatus Phocaeicola excrementipullorum</name>
    <dbReference type="NCBI Taxonomy" id="2838731"/>
    <lineage>
        <taxon>Bacteria</taxon>
        <taxon>Pseudomonadati</taxon>
        <taxon>Bacteroidota</taxon>
        <taxon>Bacteroidia</taxon>
        <taxon>Bacteroidales</taxon>
        <taxon>Bacteroidaceae</taxon>
        <taxon>Phocaeicola</taxon>
    </lineage>
</organism>
<dbReference type="PANTHER" id="PTHR22916:SF3">
    <property type="entry name" value="UDP-GLCNAC:BETAGAL BETA-1,3-N-ACETYLGLUCOSAMINYLTRANSFERASE-LIKE PROTEIN 1"/>
    <property type="match status" value="1"/>
</dbReference>
<dbReference type="AlphaFoldDB" id="A0A948X4Y6"/>
<dbReference type="Gene3D" id="3.90.550.10">
    <property type="entry name" value="Spore Coat Polysaccharide Biosynthesis Protein SpsA, Chain A"/>
    <property type="match status" value="1"/>
</dbReference>
<proteinExistence type="predicted"/>
<accession>A0A948X4Y6</accession>
<dbReference type="PANTHER" id="PTHR22916">
    <property type="entry name" value="GLYCOSYLTRANSFERASE"/>
    <property type="match status" value="1"/>
</dbReference>
<dbReference type="CDD" id="cd00761">
    <property type="entry name" value="Glyco_tranf_GTA_type"/>
    <property type="match status" value="1"/>
</dbReference>
<comment type="caution">
    <text evidence="2">The sequence shown here is derived from an EMBL/GenBank/DDBJ whole genome shotgun (WGS) entry which is preliminary data.</text>
</comment>
<keyword evidence="2" id="KW-0808">Transferase</keyword>
<dbReference type="InterPro" id="IPR029044">
    <property type="entry name" value="Nucleotide-diphossugar_trans"/>
</dbReference>
<name>A0A948X4Y6_9BACT</name>